<sequence length="260" mass="29576">MDEEDGELRNPFPSPPSHYTKYTSHNLALLALYNQRLPDHPNPVQHQILSDQTDVPEWPLTQLEKPRIDWILEEPDAYYDVFGERWFVKDKIPSLAELGGNQLYPEDPSVDRRPALLSILRSLLVTYSSLTSSVLVPPPTMSANEPPEWQGHVEWITVLGQNLMAAANDLRPVQARGNLELMMRRQLDLRREETKTLHAKCDTLEAKLKELRASAQLVSNFSSARENAATTMTDASRIPSLENVTELQQEDVQKWAEEVG</sequence>
<evidence type="ECO:0000256" key="3">
    <source>
        <dbReference type="ARBA" id="ARBA00020631"/>
    </source>
</evidence>
<keyword evidence="7 8" id="KW-0539">Nucleus</keyword>
<organism evidence="9 10">
    <name type="scientific">Mycena albidolilacea</name>
    <dbReference type="NCBI Taxonomy" id="1033008"/>
    <lineage>
        <taxon>Eukaryota</taxon>
        <taxon>Fungi</taxon>
        <taxon>Dikarya</taxon>
        <taxon>Basidiomycota</taxon>
        <taxon>Agaricomycotina</taxon>
        <taxon>Agaricomycetes</taxon>
        <taxon>Agaricomycetidae</taxon>
        <taxon>Agaricales</taxon>
        <taxon>Marasmiineae</taxon>
        <taxon>Mycenaceae</taxon>
        <taxon>Mycena</taxon>
    </lineage>
</organism>
<dbReference type="InterPro" id="IPR037212">
    <property type="entry name" value="Med7/Med21-like"/>
</dbReference>
<dbReference type="Pfam" id="PF05983">
    <property type="entry name" value="Med7"/>
    <property type="match status" value="1"/>
</dbReference>
<dbReference type="SUPFAM" id="SSF140718">
    <property type="entry name" value="Mediator hinge subcomplex-like"/>
    <property type="match status" value="1"/>
</dbReference>
<dbReference type="Gene3D" id="6.10.140.1520">
    <property type="match status" value="1"/>
</dbReference>
<dbReference type="InterPro" id="IPR044888">
    <property type="entry name" value="Mediatior_Med7_sf"/>
</dbReference>
<protein>
    <recommendedName>
        <fullName evidence="3 8">Mediator of RNA polymerase II transcription subunit 7</fullName>
    </recommendedName>
</protein>
<evidence type="ECO:0000313" key="9">
    <source>
        <dbReference type="EMBL" id="KAJ7361492.1"/>
    </source>
</evidence>
<evidence type="ECO:0000313" key="10">
    <source>
        <dbReference type="Proteomes" id="UP001218218"/>
    </source>
</evidence>
<evidence type="ECO:0000256" key="1">
    <source>
        <dbReference type="ARBA" id="ARBA00004123"/>
    </source>
</evidence>
<dbReference type="AlphaFoldDB" id="A0AAD7F1H9"/>
<keyword evidence="6 8" id="KW-0804">Transcription</keyword>
<gene>
    <name evidence="9" type="ORF">DFH08DRAFT_844371</name>
</gene>
<evidence type="ECO:0000256" key="2">
    <source>
        <dbReference type="ARBA" id="ARBA00009994"/>
    </source>
</evidence>
<dbReference type="GO" id="GO:0003712">
    <property type="term" value="F:transcription coregulator activity"/>
    <property type="evidence" value="ECO:0007669"/>
    <property type="project" value="InterPro"/>
</dbReference>
<evidence type="ECO:0000256" key="8">
    <source>
        <dbReference type="RuleBase" id="RU364060"/>
    </source>
</evidence>
<dbReference type="GO" id="GO:0070847">
    <property type="term" value="C:core mediator complex"/>
    <property type="evidence" value="ECO:0007669"/>
    <property type="project" value="TreeGrafter"/>
</dbReference>
<dbReference type="PANTHER" id="PTHR21428">
    <property type="entry name" value="MEDIATOR OF RNA POLYMERASE II TRANSCRIPTION SUBUNIT 7"/>
    <property type="match status" value="1"/>
</dbReference>
<dbReference type="Gene3D" id="6.10.140.200">
    <property type="match status" value="1"/>
</dbReference>
<dbReference type="PANTHER" id="PTHR21428:SF11">
    <property type="entry name" value="MEDIATOR OF RNA POLYMERASE II TRANSCRIPTION SUBUNIT 7"/>
    <property type="match status" value="1"/>
</dbReference>
<keyword evidence="5 8" id="KW-0010">Activator</keyword>
<dbReference type="Proteomes" id="UP001218218">
    <property type="component" value="Unassembled WGS sequence"/>
</dbReference>
<comment type="function">
    <text evidence="8">Component of the Mediator complex, a coactivator involved in the regulated transcription of nearly all RNA polymerase II-dependent genes. Mediator functions as a bridge to convey information from gene-specific regulatory proteins to the basal RNA polymerase II transcription machinery.</text>
</comment>
<dbReference type="InterPro" id="IPR009244">
    <property type="entry name" value="Mediatior_Med7"/>
</dbReference>
<proteinExistence type="inferred from homology"/>
<accession>A0AAD7F1H9</accession>
<dbReference type="GO" id="GO:0006357">
    <property type="term" value="P:regulation of transcription by RNA polymerase II"/>
    <property type="evidence" value="ECO:0007669"/>
    <property type="project" value="InterPro"/>
</dbReference>
<evidence type="ECO:0000256" key="5">
    <source>
        <dbReference type="ARBA" id="ARBA00023159"/>
    </source>
</evidence>
<comment type="subunit">
    <text evidence="8">Component of the Mediator complex.</text>
</comment>
<comment type="similarity">
    <text evidence="2 8">Belongs to the Mediator complex subunit 7 family.</text>
</comment>
<reference evidence="9" key="1">
    <citation type="submission" date="2023-03" db="EMBL/GenBank/DDBJ databases">
        <title>Massive genome expansion in bonnet fungi (Mycena s.s.) driven by repeated elements and novel gene families across ecological guilds.</title>
        <authorList>
            <consortium name="Lawrence Berkeley National Laboratory"/>
            <person name="Harder C.B."/>
            <person name="Miyauchi S."/>
            <person name="Viragh M."/>
            <person name="Kuo A."/>
            <person name="Thoen E."/>
            <person name="Andreopoulos B."/>
            <person name="Lu D."/>
            <person name="Skrede I."/>
            <person name="Drula E."/>
            <person name="Henrissat B."/>
            <person name="Morin E."/>
            <person name="Kohler A."/>
            <person name="Barry K."/>
            <person name="LaButti K."/>
            <person name="Morin E."/>
            <person name="Salamov A."/>
            <person name="Lipzen A."/>
            <person name="Mereny Z."/>
            <person name="Hegedus B."/>
            <person name="Baldrian P."/>
            <person name="Stursova M."/>
            <person name="Weitz H."/>
            <person name="Taylor A."/>
            <person name="Grigoriev I.V."/>
            <person name="Nagy L.G."/>
            <person name="Martin F."/>
            <person name="Kauserud H."/>
        </authorList>
    </citation>
    <scope>NUCLEOTIDE SEQUENCE</scope>
    <source>
        <strain evidence="9">CBHHK002</strain>
    </source>
</reference>
<dbReference type="GO" id="GO:0016592">
    <property type="term" value="C:mediator complex"/>
    <property type="evidence" value="ECO:0007669"/>
    <property type="project" value="InterPro"/>
</dbReference>
<evidence type="ECO:0000256" key="6">
    <source>
        <dbReference type="ARBA" id="ARBA00023163"/>
    </source>
</evidence>
<dbReference type="EMBL" id="JARIHO010000005">
    <property type="protein sequence ID" value="KAJ7361492.1"/>
    <property type="molecule type" value="Genomic_DNA"/>
</dbReference>
<evidence type="ECO:0000256" key="4">
    <source>
        <dbReference type="ARBA" id="ARBA00023015"/>
    </source>
</evidence>
<keyword evidence="10" id="KW-1185">Reference proteome</keyword>
<comment type="subcellular location">
    <subcellularLocation>
        <location evidence="1 8">Nucleus</location>
    </subcellularLocation>
</comment>
<name>A0AAD7F1H9_9AGAR</name>
<comment type="caution">
    <text evidence="9">The sequence shown here is derived from an EMBL/GenBank/DDBJ whole genome shotgun (WGS) entry which is preliminary data.</text>
</comment>
<keyword evidence="4 8" id="KW-0805">Transcription regulation</keyword>
<evidence type="ECO:0000256" key="7">
    <source>
        <dbReference type="ARBA" id="ARBA00023242"/>
    </source>
</evidence>